<dbReference type="SMART" id="SM00498">
    <property type="entry name" value="FH2"/>
    <property type="match status" value="1"/>
</dbReference>
<evidence type="ECO:0000256" key="3">
    <source>
        <dbReference type="SAM" id="MobiDB-lite"/>
    </source>
</evidence>
<feature type="chain" id="PRO_5042822133" description="Formin-like protein" evidence="4">
    <location>
        <begin position="28"/>
        <end position="837"/>
    </location>
</feature>
<evidence type="ECO:0000256" key="2">
    <source>
        <dbReference type="RuleBase" id="RU361260"/>
    </source>
</evidence>
<dbReference type="InterPro" id="IPR015425">
    <property type="entry name" value="FH2_Formin"/>
</dbReference>
<evidence type="ECO:0000256" key="4">
    <source>
        <dbReference type="SAM" id="SignalP"/>
    </source>
</evidence>
<feature type="region of interest" description="Disordered" evidence="3">
    <location>
        <begin position="230"/>
        <end position="253"/>
    </location>
</feature>
<gene>
    <name evidence="6" type="ORF">RIF29_27348</name>
</gene>
<dbReference type="GO" id="GO:0045010">
    <property type="term" value="P:actin nucleation"/>
    <property type="evidence" value="ECO:0007669"/>
    <property type="project" value="InterPro"/>
</dbReference>
<comment type="caution">
    <text evidence="6">The sequence shown here is derived from an EMBL/GenBank/DDBJ whole genome shotgun (WGS) entry which is preliminary data.</text>
</comment>
<name>A0AAN9ETS8_CROPI</name>
<dbReference type="SUPFAM" id="SSF101447">
    <property type="entry name" value="Formin homology 2 domain (FH2 domain)"/>
    <property type="match status" value="1"/>
</dbReference>
<dbReference type="PROSITE" id="PS51444">
    <property type="entry name" value="FH2"/>
    <property type="match status" value="1"/>
</dbReference>
<evidence type="ECO:0000313" key="7">
    <source>
        <dbReference type="Proteomes" id="UP001372338"/>
    </source>
</evidence>
<dbReference type="AlphaFoldDB" id="A0AAN9ETS8"/>
<dbReference type="PANTHER" id="PTHR23213">
    <property type="entry name" value="FORMIN-RELATED"/>
    <property type="match status" value="1"/>
</dbReference>
<dbReference type="InterPro" id="IPR027643">
    <property type="entry name" value="Formin-like_plant"/>
</dbReference>
<dbReference type="GO" id="GO:0051015">
    <property type="term" value="F:actin filament binding"/>
    <property type="evidence" value="ECO:0007669"/>
    <property type="project" value="InterPro"/>
</dbReference>
<evidence type="ECO:0000256" key="1">
    <source>
        <dbReference type="ARBA" id="ARBA00025793"/>
    </source>
</evidence>
<feature type="compositionally biased region" description="Low complexity" evidence="3">
    <location>
        <begin position="300"/>
        <end position="310"/>
    </location>
</feature>
<feature type="region of interest" description="Disordered" evidence="3">
    <location>
        <begin position="139"/>
        <end position="194"/>
    </location>
</feature>
<dbReference type="Proteomes" id="UP001372338">
    <property type="component" value="Unassembled WGS sequence"/>
</dbReference>
<feature type="compositionally biased region" description="Low complexity" evidence="3">
    <location>
        <begin position="233"/>
        <end position="249"/>
    </location>
</feature>
<feature type="region of interest" description="Disordered" evidence="3">
    <location>
        <begin position="791"/>
        <end position="837"/>
    </location>
</feature>
<protein>
    <recommendedName>
        <fullName evidence="2">Formin-like protein</fullName>
    </recommendedName>
</protein>
<reference evidence="6 7" key="1">
    <citation type="submission" date="2024-01" db="EMBL/GenBank/DDBJ databases">
        <title>The genomes of 5 underutilized Papilionoideae crops provide insights into root nodulation and disease resistanc.</title>
        <authorList>
            <person name="Yuan L."/>
        </authorList>
    </citation>
    <scope>NUCLEOTIDE SEQUENCE [LARGE SCALE GENOMIC DNA]</scope>
    <source>
        <strain evidence="6">ZHUSHIDOU_FW_LH</strain>
        <tissue evidence="6">Leaf</tissue>
    </source>
</reference>
<dbReference type="Gene3D" id="1.20.58.2220">
    <property type="entry name" value="Formin, FH2 domain"/>
    <property type="match status" value="1"/>
</dbReference>
<dbReference type="EMBL" id="JAYWIO010000005">
    <property type="protein sequence ID" value="KAK7261045.1"/>
    <property type="molecule type" value="Genomic_DNA"/>
</dbReference>
<organism evidence="6 7">
    <name type="scientific">Crotalaria pallida</name>
    <name type="common">Smooth rattlebox</name>
    <name type="synonym">Crotalaria striata</name>
    <dbReference type="NCBI Taxonomy" id="3830"/>
    <lineage>
        <taxon>Eukaryota</taxon>
        <taxon>Viridiplantae</taxon>
        <taxon>Streptophyta</taxon>
        <taxon>Embryophyta</taxon>
        <taxon>Tracheophyta</taxon>
        <taxon>Spermatophyta</taxon>
        <taxon>Magnoliopsida</taxon>
        <taxon>eudicotyledons</taxon>
        <taxon>Gunneridae</taxon>
        <taxon>Pentapetalae</taxon>
        <taxon>rosids</taxon>
        <taxon>fabids</taxon>
        <taxon>Fabales</taxon>
        <taxon>Fabaceae</taxon>
        <taxon>Papilionoideae</taxon>
        <taxon>50 kb inversion clade</taxon>
        <taxon>genistoids sensu lato</taxon>
        <taxon>core genistoids</taxon>
        <taxon>Crotalarieae</taxon>
        <taxon>Crotalaria</taxon>
    </lineage>
</organism>
<proteinExistence type="inferred from homology"/>
<evidence type="ECO:0000313" key="6">
    <source>
        <dbReference type="EMBL" id="KAK7261045.1"/>
    </source>
</evidence>
<dbReference type="PANTHER" id="PTHR23213:SF392">
    <property type="entry name" value="FORMIN-LIKE PROTEIN 3"/>
    <property type="match status" value="1"/>
</dbReference>
<feature type="compositionally biased region" description="Pro residues" evidence="3">
    <location>
        <begin position="311"/>
        <end position="347"/>
    </location>
</feature>
<accession>A0AAN9ETS8</accession>
<feature type="region of interest" description="Disordered" evidence="3">
    <location>
        <begin position="626"/>
        <end position="647"/>
    </location>
</feature>
<keyword evidence="4" id="KW-0732">Signal</keyword>
<feature type="compositionally biased region" description="Low complexity" evidence="3">
    <location>
        <begin position="794"/>
        <end position="809"/>
    </location>
</feature>
<dbReference type="Pfam" id="PF02181">
    <property type="entry name" value="FH2"/>
    <property type="match status" value="1"/>
</dbReference>
<sequence length="837" mass="93147">MEFPRPANYVVVYIILLCALAKWVSEGKRWKPQESYYSHHVPSSLHMQVKKAWEHCRKELIERNNDIKDFDLHMMEKDMDTDKAATTFLPSHIKQNFMDCIRKRIPSAPVFEEHVDSSLKKHHVSSSLFGLEGDDHGRYLISESPPSPVTVPAKPLDSPSSTSKPSNDDLPLNPDMKVPPPKKTITNSKHDNKQRKTISIGASVSGIIILIGLILCCCVVRKSKNVDQDDKPLLTLTSSDLSSGSQKSVSAEDSIRKEYNFNSGKNLSIVRNLSIKLEENKTSLADTASSEEGKGQVAISASKSPPAKSAPEPPKPPPPPPPARAPRPPPPPPNMVARPPPPAPPKPVAGRTQPSPLGPLRTIEEGGEESDTSKPKLKPFFWDKVATSSDHAMVWHDIRSGSFQFSEEKIESLFGFVNQNKNGRRKESSSQEPSVQYIQIIDPRKAQNLSILLRALNVTTEEVVDAIREGHEIPVEIIQTLLKMAPTTEEELKLRLFTGDLSQLGPAERFLKILVEIPYAFKRLESLVFMFTLIEESSNIRGCFSTLEVSCNKLRKSRLFLKLLEAVLKTGNRMNDGSYRGGAQAFRLDTLLKLADVKGTDGKTTLIHFVVQEIIRSEGIRAVRTAKASSSHSSMKTEDFEDGTEESEENYRRLGLQVVSSLSSELEDVKKAAVIDGDAVTAAVSKLDQSLRKTEELLNTDLKNVEEESEFRHSLSSFVAKAKGEVSWLIEEEKRITAEVKSTADYFHGKAGKDEGLRLFVIVRDFLIMLDKVCKEVEVQTMLKPVIAKKEAQSSVSSSSQTHHSNSPSDVHRRLFPTISERRVHDSSSRTSSDDET</sequence>
<feature type="signal peptide" evidence="4">
    <location>
        <begin position="1"/>
        <end position="27"/>
    </location>
</feature>
<dbReference type="InterPro" id="IPR042201">
    <property type="entry name" value="FH2_Formin_sf"/>
</dbReference>
<feature type="region of interest" description="Disordered" evidence="3">
    <location>
        <begin position="285"/>
        <end position="376"/>
    </location>
</feature>
<keyword evidence="7" id="KW-1185">Reference proteome</keyword>
<evidence type="ECO:0000259" key="5">
    <source>
        <dbReference type="PROSITE" id="PS51444"/>
    </source>
</evidence>
<comment type="similarity">
    <text evidence="1">Belongs to the formin-like family. Class-I subfamily.</text>
</comment>
<feature type="domain" description="FH2" evidence="5">
    <location>
        <begin position="367"/>
        <end position="796"/>
    </location>
</feature>